<keyword evidence="1" id="KW-0812">Transmembrane</keyword>
<accession>A0A7J7CP34</accession>
<dbReference type="Proteomes" id="UP000593562">
    <property type="component" value="Unassembled WGS sequence"/>
</dbReference>
<comment type="caution">
    <text evidence="2">The sequence shown here is derived from an EMBL/GenBank/DDBJ whole genome shotgun (WGS) entry which is preliminary data.</text>
</comment>
<name>A0A7J7CP34_TRIWF</name>
<dbReference type="EMBL" id="JAAARO010000015">
    <property type="protein sequence ID" value="KAF5735821.1"/>
    <property type="molecule type" value="Genomic_DNA"/>
</dbReference>
<sequence length="62" mass="7233">MKWTQCELEMVSEVFICTFYVRGRIHGIQWYTSSLSASFSMLVYVSTLGIIATRKWVKDQCC</sequence>
<evidence type="ECO:0000313" key="3">
    <source>
        <dbReference type="Proteomes" id="UP000593562"/>
    </source>
</evidence>
<gene>
    <name evidence="2" type="ORF">HS088_TW15G01337</name>
</gene>
<evidence type="ECO:0000313" key="2">
    <source>
        <dbReference type="EMBL" id="KAF5735821.1"/>
    </source>
</evidence>
<dbReference type="InParanoid" id="A0A7J7CP34"/>
<keyword evidence="1" id="KW-0472">Membrane</keyword>
<reference evidence="2 3" key="1">
    <citation type="journal article" date="2020" name="Nat. Commun.">
        <title>Genome of Tripterygium wilfordii and identification of cytochrome P450 involved in triptolide biosynthesis.</title>
        <authorList>
            <person name="Tu L."/>
            <person name="Su P."/>
            <person name="Zhang Z."/>
            <person name="Gao L."/>
            <person name="Wang J."/>
            <person name="Hu T."/>
            <person name="Zhou J."/>
            <person name="Zhang Y."/>
            <person name="Zhao Y."/>
            <person name="Liu Y."/>
            <person name="Song Y."/>
            <person name="Tong Y."/>
            <person name="Lu Y."/>
            <person name="Yang J."/>
            <person name="Xu C."/>
            <person name="Jia M."/>
            <person name="Peters R.J."/>
            <person name="Huang L."/>
            <person name="Gao W."/>
        </authorList>
    </citation>
    <scope>NUCLEOTIDE SEQUENCE [LARGE SCALE GENOMIC DNA]</scope>
    <source>
        <strain evidence="3">cv. XIE 37</strain>
        <tissue evidence="2">Leaf</tissue>
    </source>
</reference>
<evidence type="ECO:0000256" key="1">
    <source>
        <dbReference type="SAM" id="Phobius"/>
    </source>
</evidence>
<feature type="transmembrane region" description="Helical" evidence="1">
    <location>
        <begin position="28"/>
        <end position="51"/>
    </location>
</feature>
<proteinExistence type="predicted"/>
<dbReference type="AlphaFoldDB" id="A0A7J7CP34"/>
<keyword evidence="1" id="KW-1133">Transmembrane helix</keyword>
<protein>
    <submittedName>
        <fullName evidence="2">Uncharacterized protein</fullName>
    </submittedName>
</protein>
<keyword evidence="3" id="KW-1185">Reference proteome</keyword>
<organism evidence="2 3">
    <name type="scientific">Tripterygium wilfordii</name>
    <name type="common">Thunder God vine</name>
    <dbReference type="NCBI Taxonomy" id="458696"/>
    <lineage>
        <taxon>Eukaryota</taxon>
        <taxon>Viridiplantae</taxon>
        <taxon>Streptophyta</taxon>
        <taxon>Embryophyta</taxon>
        <taxon>Tracheophyta</taxon>
        <taxon>Spermatophyta</taxon>
        <taxon>Magnoliopsida</taxon>
        <taxon>eudicotyledons</taxon>
        <taxon>Gunneridae</taxon>
        <taxon>Pentapetalae</taxon>
        <taxon>rosids</taxon>
        <taxon>fabids</taxon>
        <taxon>Celastrales</taxon>
        <taxon>Celastraceae</taxon>
        <taxon>Tripterygium</taxon>
    </lineage>
</organism>